<reference evidence="3" key="2">
    <citation type="journal article" date="2023" name="IMA Fungus">
        <title>Comparative genomic study of the Penicillium genus elucidates a diverse pangenome and 15 lateral gene transfer events.</title>
        <authorList>
            <person name="Petersen C."/>
            <person name="Sorensen T."/>
            <person name="Nielsen M.R."/>
            <person name="Sondergaard T.E."/>
            <person name="Sorensen J.L."/>
            <person name="Fitzpatrick D.A."/>
            <person name="Frisvad J.C."/>
            <person name="Nielsen K.L."/>
        </authorList>
    </citation>
    <scope>NUCLEOTIDE SEQUENCE</scope>
    <source>
        <strain evidence="3">IBT 29677</strain>
    </source>
</reference>
<dbReference type="PANTHER" id="PTHR47751">
    <property type="entry name" value="SUPERFAMILY HYDROLASE, PUTATIVE (AFU_ORTHOLOGUE AFUA_2G16580)-RELATED"/>
    <property type="match status" value="1"/>
</dbReference>
<dbReference type="PANTHER" id="PTHR47751:SF2">
    <property type="entry name" value="DLTD N-TERMINAL DOMAIN PROTEIN (AFU_ORTHOLOGUE AFUA_8G00380)-RELATED"/>
    <property type="match status" value="1"/>
</dbReference>
<evidence type="ECO:0000313" key="3">
    <source>
        <dbReference type="EMBL" id="KAJ5385702.1"/>
    </source>
</evidence>
<feature type="domain" description="Serine aminopeptidase S33" evidence="2">
    <location>
        <begin position="28"/>
        <end position="271"/>
    </location>
</feature>
<protein>
    <recommendedName>
        <fullName evidence="2">Serine aminopeptidase S33 domain-containing protein</fullName>
    </recommendedName>
</protein>
<gene>
    <name evidence="3" type="ORF">N7509_008243</name>
</gene>
<evidence type="ECO:0000313" key="4">
    <source>
        <dbReference type="Proteomes" id="UP001147747"/>
    </source>
</evidence>
<dbReference type="InterPro" id="IPR022742">
    <property type="entry name" value="Hydrolase_4"/>
</dbReference>
<dbReference type="OrthoDB" id="2498029at2759"/>
<keyword evidence="4" id="KW-1185">Reference proteome</keyword>
<dbReference type="InterPro" id="IPR029058">
    <property type="entry name" value="AB_hydrolase_fold"/>
</dbReference>
<dbReference type="SUPFAM" id="SSF53474">
    <property type="entry name" value="alpha/beta-Hydrolases"/>
    <property type="match status" value="1"/>
</dbReference>
<dbReference type="RefSeq" id="XP_056483500.1">
    <property type="nucleotide sequence ID" value="XM_056632880.1"/>
</dbReference>
<comment type="similarity">
    <text evidence="1">Belongs to the polyketide transferase af380 family.</text>
</comment>
<dbReference type="InterPro" id="IPR051411">
    <property type="entry name" value="Polyketide_trans_af380"/>
</dbReference>
<dbReference type="Proteomes" id="UP001147747">
    <property type="component" value="Unassembled WGS sequence"/>
</dbReference>
<dbReference type="GO" id="GO:0072330">
    <property type="term" value="P:monocarboxylic acid biosynthetic process"/>
    <property type="evidence" value="ECO:0007669"/>
    <property type="project" value="UniProtKB-ARBA"/>
</dbReference>
<sequence>MSRDITFTTFDNVKLAATVYSAGEKRPTIIMSQGFSGLRKHFLPDFAERFVAAGFTTFTYDNRCWGDSEGVPRNHVDPILQTRDYFDAFNFAKTLPDVDPENIIYWGSSMSGGNVIAAAAINKSVKAVIAQVPFVTGEVMREPAAFLWDTLSQDRANVAGGMDAIMASIIPKTEEEALSGKSQAMLNDLNGVRFMKEMDRRGYAYETKATLQSLIHAVSHEPRAAIKHITPRPMLFVVAENDAIIPTHTQLQVFDDASGPKKLHVIKGVGHFDPYYGAPFEENIKVQLEFLKDIFH</sequence>
<evidence type="ECO:0000259" key="2">
    <source>
        <dbReference type="Pfam" id="PF12146"/>
    </source>
</evidence>
<dbReference type="Pfam" id="PF12146">
    <property type="entry name" value="Hydrolase_4"/>
    <property type="match status" value="1"/>
</dbReference>
<dbReference type="EMBL" id="JAPZBU010000009">
    <property type="protein sequence ID" value="KAJ5385702.1"/>
    <property type="molecule type" value="Genomic_DNA"/>
</dbReference>
<organism evidence="3 4">
    <name type="scientific">Penicillium cosmopolitanum</name>
    <dbReference type="NCBI Taxonomy" id="1131564"/>
    <lineage>
        <taxon>Eukaryota</taxon>
        <taxon>Fungi</taxon>
        <taxon>Dikarya</taxon>
        <taxon>Ascomycota</taxon>
        <taxon>Pezizomycotina</taxon>
        <taxon>Eurotiomycetes</taxon>
        <taxon>Eurotiomycetidae</taxon>
        <taxon>Eurotiales</taxon>
        <taxon>Aspergillaceae</taxon>
        <taxon>Penicillium</taxon>
    </lineage>
</organism>
<accession>A0A9X0B2G1</accession>
<dbReference type="GO" id="GO:0017000">
    <property type="term" value="P:antibiotic biosynthetic process"/>
    <property type="evidence" value="ECO:0007669"/>
    <property type="project" value="UniProtKB-ARBA"/>
</dbReference>
<dbReference type="GeneID" id="81371860"/>
<evidence type="ECO:0000256" key="1">
    <source>
        <dbReference type="ARBA" id="ARBA00029464"/>
    </source>
</evidence>
<dbReference type="AlphaFoldDB" id="A0A9X0B2G1"/>
<dbReference type="Gene3D" id="1.10.10.800">
    <property type="match status" value="1"/>
</dbReference>
<proteinExistence type="inferred from homology"/>
<dbReference type="Gene3D" id="3.40.50.1820">
    <property type="entry name" value="alpha/beta hydrolase"/>
    <property type="match status" value="1"/>
</dbReference>
<comment type="caution">
    <text evidence="3">The sequence shown here is derived from an EMBL/GenBank/DDBJ whole genome shotgun (WGS) entry which is preliminary data.</text>
</comment>
<reference evidence="3" key="1">
    <citation type="submission" date="2022-12" db="EMBL/GenBank/DDBJ databases">
        <authorList>
            <person name="Petersen C."/>
        </authorList>
    </citation>
    <scope>NUCLEOTIDE SEQUENCE</scope>
    <source>
        <strain evidence="3">IBT 29677</strain>
    </source>
</reference>
<name>A0A9X0B2G1_9EURO</name>